<evidence type="ECO:0000313" key="1">
    <source>
        <dbReference type="Proteomes" id="UP000887580"/>
    </source>
</evidence>
<organism evidence="1 2">
    <name type="scientific">Panagrolaimus sp. PS1159</name>
    <dbReference type="NCBI Taxonomy" id="55785"/>
    <lineage>
        <taxon>Eukaryota</taxon>
        <taxon>Metazoa</taxon>
        <taxon>Ecdysozoa</taxon>
        <taxon>Nematoda</taxon>
        <taxon>Chromadorea</taxon>
        <taxon>Rhabditida</taxon>
        <taxon>Tylenchina</taxon>
        <taxon>Panagrolaimomorpha</taxon>
        <taxon>Panagrolaimoidea</taxon>
        <taxon>Panagrolaimidae</taxon>
        <taxon>Panagrolaimus</taxon>
    </lineage>
</organism>
<name>A0AC35FIU4_9BILA</name>
<dbReference type="Proteomes" id="UP000887580">
    <property type="component" value="Unplaced"/>
</dbReference>
<dbReference type="WBParaSite" id="PS1159_v2.g17289.t1">
    <property type="protein sequence ID" value="PS1159_v2.g17289.t1"/>
    <property type="gene ID" value="PS1159_v2.g17289"/>
</dbReference>
<proteinExistence type="predicted"/>
<sequence length="71" mass="7947">MFRLRPPHGFVAPSETVTNSIIFWQKKFHQKIPSATPKGIRRVVADFVKEDTPAAAADKKDAPAKEADEQE</sequence>
<protein>
    <submittedName>
        <fullName evidence="2">Uncharacterized protein</fullName>
    </submittedName>
</protein>
<accession>A0AC35FIU4</accession>
<evidence type="ECO:0000313" key="2">
    <source>
        <dbReference type="WBParaSite" id="PS1159_v2.g17289.t1"/>
    </source>
</evidence>
<reference evidence="2" key="1">
    <citation type="submission" date="2022-11" db="UniProtKB">
        <authorList>
            <consortium name="WormBaseParasite"/>
        </authorList>
    </citation>
    <scope>IDENTIFICATION</scope>
</reference>